<feature type="signal peptide" evidence="1">
    <location>
        <begin position="1"/>
        <end position="32"/>
    </location>
</feature>
<gene>
    <name evidence="2" type="ORF">JGS22_011995</name>
</gene>
<keyword evidence="1" id="KW-0732">Signal</keyword>
<keyword evidence="3" id="KW-1185">Reference proteome</keyword>
<evidence type="ECO:0000256" key="1">
    <source>
        <dbReference type="SAM" id="SignalP"/>
    </source>
</evidence>
<feature type="chain" id="PRO_5037998050" evidence="1">
    <location>
        <begin position="33"/>
        <end position="166"/>
    </location>
</feature>
<evidence type="ECO:0000313" key="3">
    <source>
        <dbReference type="Proteomes" id="UP000694501"/>
    </source>
</evidence>
<comment type="caution">
    <text evidence="2">The sequence shown here is derived from an EMBL/GenBank/DDBJ whole genome shotgun (WGS) entry which is preliminary data.</text>
</comment>
<dbReference type="AlphaFoldDB" id="A0A949JF56"/>
<protein>
    <submittedName>
        <fullName evidence="2">DUF3515 domain-containing protein</fullName>
    </submittedName>
</protein>
<evidence type="ECO:0000313" key="2">
    <source>
        <dbReference type="EMBL" id="MBU7598317.1"/>
    </source>
</evidence>
<organism evidence="2 3">
    <name type="scientific">Streptomyces tardus</name>
    <dbReference type="NCBI Taxonomy" id="2780544"/>
    <lineage>
        <taxon>Bacteria</taxon>
        <taxon>Bacillati</taxon>
        <taxon>Actinomycetota</taxon>
        <taxon>Actinomycetes</taxon>
        <taxon>Kitasatosporales</taxon>
        <taxon>Streptomycetaceae</taxon>
        <taxon>Streptomyces</taxon>
    </lineage>
</organism>
<sequence>MARISKLSRRTRVLVAVALAALVVAGALTVRAVTADGGSGVDVEPAPLADDPACARIEKGYPDRLDGMERDATDAAGAASWGDGSVVLRCGMKRPIPSADSCATVDGVDWLWRERESGDGRKVLLTFGREPGVQATIADEVPALDSVLIEIGKLVEPIEQQRECLD</sequence>
<accession>A0A949JF56</accession>
<reference evidence="2" key="1">
    <citation type="submission" date="2021-06" db="EMBL/GenBank/DDBJ databases">
        <title>Sequencing of actinobacteria type strains.</title>
        <authorList>
            <person name="Nguyen G.-S."/>
            <person name="Wentzel A."/>
        </authorList>
    </citation>
    <scope>NUCLEOTIDE SEQUENCE</scope>
    <source>
        <strain evidence="2">P38-E01</strain>
    </source>
</reference>
<dbReference type="EMBL" id="JAELVF020000001">
    <property type="protein sequence ID" value="MBU7598317.1"/>
    <property type="molecule type" value="Genomic_DNA"/>
</dbReference>
<dbReference type="Pfam" id="PF12028">
    <property type="entry name" value="DUF3515"/>
    <property type="match status" value="1"/>
</dbReference>
<name>A0A949JF56_9ACTN</name>
<dbReference type="Proteomes" id="UP000694501">
    <property type="component" value="Unassembled WGS sequence"/>
</dbReference>
<dbReference type="InterPro" id="IPR021903">
    <property type="entry name" value="DUF3515"/>
</dbReference>
<proteinExistence type="predicted"/>